<organism evidence="1">
    <name type="scientific">Rhizophora mucronata</name>
    <name type="common">Asiatic mangrove</name>
    <dbReference type="NCBI Taxonomy" id="61149"/>
    <lineage>
        <taxon>Eukaryota</taxon>
        <taxon>Viridiplantae</taxon>
        <taxon>Streptophyta</taxon>
        <taxon>Embryophyta</taxon>
        <taxon>Tracheophyta</taxon>
        <taxon>Spermatophyta</taxon>
        <taxon>Magnoliopsida</taxon>
        <taxon>eudicotyledons</taxon>
        <taxon>Gunneridae</taxon>
        <taxon>Pentapetalae</taxon>
        <taxon>rosids</taxon>
        <taxon>fabids</taxon>
        <taxon>Malpighiales</taxon>
        <taxon>Rhizophoraceae</taxon>
        <taxon>Rhizophora</taxon>
    </lineage>
</organism>
<sequence length="46" mass="5253">MLVIGCYASITINMSIEERLIFLISGSTLHCFMPNAKFPHEINSYF</sequence>
<dbReference type="EMBL" id="GGEC01084106">
    <property type="protein sequence ID" value="MBX64590.1"/>
    <property type="molecule type" value="Transcribed_RNA"/>
</dbReference>
<reference evidence="1" key="1">
    <citation type="submission" date="2018-02" db="EMBL/GenBank/DDBJ databases">
        <title>Rhizophora mucronata_Transcriptome.</title>
        <authorList>
            <person name="Meera S.P."/>
            <person name="Sreeshan A."/>
            <person name="Augustine A."/>
        </authorList>
    </citation>
    <scope>NUCLEOTIDE SEQUENCE</scope>
    <source>
        <tissue evidence="1">Leaf</tissue>
    </source>
</reference>
<evidence type="ECO:0000313" key="1">
    <source>
        <dbReference type="EMBL" id="MBX64590.1"/>
    </source>
</evidence>
<dbReference type="AlphaFoldDB" id="A0A2P2QC67"/>
<protein>
    <submittedName>
        <fullName evidence="1">Uncharacterized protein</fullName>
    </submittedName>
</protein>
<proteinExistence type="predicted"/>
<name>A0A2P2QC67_RHIMU</name>
<accession>A0A2P2QC67</accession>